<evidence type="ECO:0000313" key="3">
    <source>
        <dbReference type="Proteomes" id="UP000533080"/>
    </source>
</evidence>
<evidence type="ECO:0000313" key="2">
    <source>
        <dbReference type="EMBL" id="NOJ79226.1"/>
    </source>
</evidence>
<dbReference type="EMBL" id="JABFNT010000034">
    <property type="protein sequence ID" value="NOJ79226.1"/>
    <property type="molecule type" value="Genomic_DNA"/>
</dbReference>
<dbReference type="Pfam" id="PF12224">
    <property type="entry name" value="Amidoligase_2"/>
    <property type="match status" value="1"/>
</dbReference>
<sequence length="324" mass="35003">MKTLRFGIEIETVGATRQQLAYAIQSAVGGHASGDYRGWQVTDTQGRIWKVVADASLSGSSYSGEIVSPILTYQDMDALQQVVRAAREAGARADSSCGIHIHVDGSRFDAKGVTNLVKMVHKQERLLETALGVSAARLARYCRPIDGAFLQRLEARRPRTLQEVNEAWYGRRNSVPSRYDSSRYHGLNLNSLFFRGTIEFRYFNGSVHAGEVKAYVQLVLALAARALASKAASSKRRDFNPATAKYDFRVFLLHLGLIGEEFKTARLHLLKKLEGSAAWKGQRRDRRGSGGGEDGSPGSAGTEGAQGGAGGTQGGAPAEAMAAA</sequence>
<organism evidence="2 3">
    <name type="scientific">Myxococcus xanthus</name>
    <dbReference type="NCBI Taxonomy" id="34"/>
    <lineage>
        <taxon>Bacteria</taxon>
        <taxon>Pseudomonadati</taxon>
        <taxon>Myxococcota</taxon>
        <taxon>Myxococcia</taxon>
        <taxon>Myxococcales</taxon>
        <taxon>Cystobacterineae</taxon>
        <taxon>Myxococcaceae</taxon>
        <taxon>Myxococcus</taxon>
    </lineage>
</organism>
<dbReference type="InterPro" id="IPR022025">
    <property type="entry name" value="Amidoligase_2"/>
</dbReference>
<proteinExistence type="predicted"/>
<protein>
    <submittedName>
        <fullName evidence="2">Amidoligase family protein</fullName>
    </submittedName>
</protein>
<reference evidence="2 3" key="1">
    <citation type="submission" date="2020-05" db="EMBL/GenBank/DDBJ databases">
        <authorList>
            <person name="Whitworth D."/>
        </authorList>
    </citation>
    <scope>NUCLEOTIDE SEQUENCE [LARGE SCALE GENOMIC DNA]</scope>
    <source>
        <strain evidence="2 3">AM005</strain>
    </source>
</reference>
<comment type="caution">
    <text evidence="2">The sequence shown here is derived from an EMBL/GenBank/DDBJ whole genome shotgun (WGS) entry which is preliminary data.</text>
</comment>
<feature type="region of interest" description="Disordered" evidence="1">
    <location>
        <begin position="280"/>
        <end position="324"/>
    </location>
</feature>
<keyword evidence="2" id="KW-0436">Ligase</keyword>
<dbReference type="GO" id="GO:0016874">
    <property type="term" value="F:ligase activity"/>
    <property type="evidence" value="ECO:0007669"/>
    <property type="project" value="UniProtKB-KW"/>
</dbReference>
<accession>A0A7Y4MQS2</accession>
<feature type="compositionally biased region" description="Gly residues" evidence="1">
    <location>
        <begin position="304"/>
        <end position="314"/>
    </location>
</feature>
<dbReference type="PANTHER" id="PTHR36847">
    <property type="entry name" value="AMIDOLIGASE ENZYME"/>
    <property type="match status" value="1"/>
</dbReference>
<gene>
    <name evidence="2" type="ORF">HNV28_12885</name>
</gene>
<dbReference type="PANTHER" id="PTHR36847:SF1">
    <property type="entry name" value="AMIDOLIGASE ENZYME"/>
    <property type="match status" value="1"/>
</dbReference>
<dbReference type="Proteomes" id="UP000533080">
    <property type="component" value="Unassembled WGS sequence"/>
</dbReference>
<name>A0A7Y4MQS2_MYXXA</name>
<evidence type="ECO:0000256" key="1">
    <source>
        <dbReference type="SAM" id="MobiDB-lite"/>
    </source>
</evidence>
<feature type="compositionally biased region" description="Low complexity" evidence="1">
    <location>
        <begin position="315"/>
        <end position="324"/>
    </location>
</feature>
<dbReference type="RefSeq" id="WP_171441517.1">
    <property type="nucleotide sequence ID" value="NZ_JABFNS010000036.1"/>
</dbReference>
<dbReference type="AlphaFoldDB" id="A0A7Y4MQS2"/>